<dbReference type="PANTHER" id="PTHR13018:SF110">
    <property type="entry name" value="CSC1-LIKE PROTEIN"/>
    <property type="match status" value="1"/>
</dbReference>
<evidence type="ECO:0000256" key="4">
    <source>
        <dbReference type="ARBA" id="ARBA00023242"/>
    </source>
</evidence>
<evidence type="ECO:0000256" key="6">
    <source>
        <dbReference type="SAM" id="Phobius"/>
    </source>
</evidence>
<dbReference type="PANTHER" id="PTHR13018">
    <property type="entry name" value="PROBABLE MEMBRANE PROTEIN DUF221-RELATED"/>
    <property type="match status" value="1"/>
</dbReference>
<evidence type="ECO:0000259" key="7">
    <source>
        <dbReference type="PROSITE" id="PS50888"/>
    </source>
</evidence>
<evidence type="ECO:0000313" key="9">
    <source>
        <dbReference type="Proteomes" id="UP000712600"/>
    </source>
</evidence>
<gene>
    <name evidence="8" type="ORF">F2Q69_00060599</name>
</gene>
<keyword evidence="6" id="KW-0812">Transmembrane</keyword>
<organism evidence="8 9">
    <name type="scientific">Brassica cretica</name>
    <name type="common">Mustard</name>
    <dbReference type="NCBI Taxonomy" id="69181"/>
    <lineage>
        <taxon>Eukaryota</taxon>
        <taxon>Viridiplantae</taxon>
        <taxon>Streptophyta</taxon>
        <taxon>Embryophyta</taxon>
        <taxon>Tracheophyta</taxon>
        <taxon>Spermatophyta</taxon>
        <taxon>Magnoliopsida</taxon>
        <taxon>eudicotyledons</taxon>
        <taxon>Gunneridae</taxon>
        <taxon>Pentapetalae</taxon>
        <taxon>rosids</taxon>
        <taxon>malvids</taxon>
        <taxon>Brassicales</taxon>
        <taxon>Brassicaceae</taxon>
        <taxon>Brassiceae</taxon>
        <taxon>Brassica</taxon>
    </lineage>
</organism>
<feature type="transmembrane region" description="Helical" evidence="6">
    <location>
        <begin position="478"/>
        <end position="501"/>
    </location>
</feature>
<keyword evidence="2" id="KW-0805">Transcription regulation</keyword>
<name>A0A8S9RFP0_BRACR</name>
<dbReference type="Proteomes" id="UP000712600">
    <property type="component" value="Unassembled WGS sequence"/>
</dbReference>
<feature type="transmembrane region" description="Helical" evidence="6">
    <location>
        <begin position="661"/>
        <end position="680"/>
    </location>
</feature>
<feature type="transmembrane region" description="Helical" evidence="6">
    <location>
        <begin position="323"/>
        <end position="344"/>
    </location>
</feature>
<sequence length="797" mass="89370">MSRSFFSLHSIGHLKKKRESESESGVATARDGAPAMVSSSMMLPVYPSPSISYSEASWKHNKKREKISERMRLLQELVPGCNKITGKAVMLDEIINYVQSLQQQVEFLSMKLATVNPELNIDIDRILAKDLMQSRDVSSTPTLGLNPFSGFQGTIPNTTLESELQSLYQMGFVSNPSTMSSFSPDNGSVIRQLSIFSSVKDLPAQLAKAVPTQAGFFMTYCFTSGWAGLACEIIQPVGLIWNLISRVIVKNQDASYETLRFPYHIEIPRLLLFGLLGFTNSVIAPLILPFLLIYFFLAYLIYKNQIINVYITKYESGGQYWPIFHNTTIFSLILSQVIALGFFGLKLSTVASGFTIPLILLTLLFSEYCRQRFAPIFQKYPAEILIAMDRADEITGKMEELHNNLKAAYSQIPLCSQESSKAGCSPPCSDQELPASEQLKPENLEAEMIKAFQRSKSSHDLEARPNLYFKFGVKLVQVIVRVVYFTIWNVFFVNILSGSVIRQLSIFSSVKDLPAQLAKAVPTQAGFFMTYCFTSGWAGLACEIIQPVGLIWNLISRVIVKNQDASYETLRFPYHIEIPRLLLFGLLGFTNSVIAPLILPFLLIYFFLAYLIYKNQLINVYITTYESGGQYWPIFHNTTIFSLILSQVIALGFFGLKLSTVASGFTVPLILLTLLFSEYCRQRFAPIFQKYPAEILIAMDRADEITGKMEELHNNLKAAYSQIPLCSQESSKAGCSPPCSDQELPASEQLKAAENLEAEVIRAFQRSKSSHDLEVKSCPSGSPNRYSPGFAEIYKRT</sequence>
<comment type="caution">
    <text evidence="8">The sequence shown here is derived from an EMBL/GenBank/DDBJ whole genome shotgun (WGS) entry which is preliminary data.</text>
</comment>
<feature type="transmembrane region" description="Helical" evidence="6">
    <location>
        <begin position="634"/>
        <end position="655"/>
    </location>
</feature>
<keyword evidence="6" id="KW-0472">Membrane</keyword>
<dbReference type="AlphaFoldDB" id="A0A8S9RFP0"/>
<dbReference type="Gene3D" id="4.10.280.10">
    <property type="entry name" value="Helix-loop-helix DNA-binding domain"/>
    <property type="match status" value="1"/>
</dbReference>
<dbReference type="GO" id="GO:0005227">
    <property type="term" value="F:calcium-activated cation channel activity"/>
    <property type="evidence" value="ECO:0007669"/>
    <property type="project" value="InterPro"/>
</dbReference>
<dbReference type="GO" id="GO:0046983">
    <property type="term" value="F:protein dimerization activity"/>
    <property type="evidence" value="ECO:0007669"/>
    <property type="project" value="InterPro"/>
</dbReference>
<feature type="region of interest" description="Disordered" evidence="5">
    <location>
        <begin position="767"/>
        <end position="797"/>
    </location>
</feature>
<dbReference type="SMART" id="SM00353">
    <property type="entry name" value="HLH"/>
    <property type="match status" value="1"/>
</dbReference>
<evidence type="ECO:0000256" key="5">
    <source>
        <dbReference type="SAM" id="MobiDB-lite"/>
    </source>
</evidence>
<feature type="domain" description="BHLH" evidence="7">
    <location>
        <begin position="51"/>
        <end position="101"/>
    </location>
</feature>
<accession>A0A8S9RFP0</accession>
<evidence type="ECO:0000313" key="8">
    <source>
        <dbReference type="EMBL" id="KAF3571529.1"/>
    </source>
</evidence>
<feature type="transmembrane region" description="Helical" evidence="6">
    <location>
        <begin position="270"/>
        <end position="302"/>
    </location>
</feature>
<keyword evidence="4" id="KW-0539">Nucleus</keyword>
<comment type="subcellular location">
    <subcellularLocation>
        <location evidence="1">Nucleus</location>
    </subcellularLocation>
</comment>
<dbReference type="PROSITE" id="PS50888">
    <property type="entry name" value="BHLH"/>
    <property type="match status" value="1"/>
</dbReference>
<dbReference type="InterPro" id="IPR036638">
    <property type="entry name" value="HLH_DNA-bd_sf"/>
</dbReference>
<dbReference type="InterPro" id="IPR045122">
    <property type="entry name" value="Csc1-like"/>
</dbReference>
<evidence type="ECO:0000256" key="3">
    <source>
        <dbReference type="ARBA" id="ARBA00023163"/>
    </source>
</evidence>
<dbReference type="Pfam" id="PF02714">
    <property type="entry name" value="RSN1_7TM"/>
    <property type="match status" value="2"/>
</dbReference>
<dbReference type="InterPro" id="IPR003864">
    <property type="entry name" value="CSC1/OSCA1-like_7TM"/>
</dbReference>
<feature type="transmembrane region" description="Helical" evidence="6">
    <location>
        <begin position="593"/>
        <end position="613"/>
    </location>
</feature>
<keyword evidence="6" id="KW-1133">Transmembrane helix</keyword>
<protein>
    <recommendedName>
        <fullName evidence="7">BHLH domain-containing protein</fullName>
    </recommendedName>
</protein>
<feature type="transmembrane region" description="Helical" evidence="6">
    <location>
        <begin position="350"/>
        <end position="369"/>
    </location>
</feature>
<dbReference type="SUPFAM" id="SSF47459">
    <property type="entry name" value="HLH, helix-loop-helix DNA-binding domain"/>
    <property type="match status" value="1"/>
</dbReference>
<evidence type="ECO:0000256" key="2">
    <source>
        <dbReference type="ARBA" id="ARBA00023015"/>
    </source>
</evidence>
<keyword evidence="3" id="KW-0804">Transcription</keyword>
<proteinExistence type="predicted"/>
<dbReference type="GO" id="GO:0005634">
    <property type="term" value="C:nucleus"/>
    <property type="evidence" value="ECO:0007669"/>
    <property type="project" value="UniProtKB-SubCell"/>
</dbReference>
<evidence type="ECO:0000256" key="1">
    <source>
        <dbReference type="ARBA" id="ARBA00004123"/>
    </source>
</evidence>
<reference evidence="8" key="1">
    <citation type="submission" date="2019-12" db="EMBL/GenBank/DDBJ databases">
        <title>Genome sequencing and annotation of Brassica cretica.</title>
        <authorList>
            <person name="Studholme D.J."/>
            <person name="Sarris P."/>
        </authorList>
    </citation>
    <scope>NUCLEOTIDE SEQUENCE</scope>
    <source>
        <strain evidence="8">PFS-109/04</strain>
        <tissue evidence="8">Leaf</tissue>
    </source>
</reference>
<dbReference type="GO" id="GO:0005886">
    <property type="term" value="C:plasma membrane"/>
    <property type="evidence" value="ECO:0007669"/>
    <property type="project" value="TreeGrafter"/>
</dbReference>
<dbReference type="EMBL" id="QGKX02000095">
    <property type="protein sequence ID" value="KAF3571529.1"/>
    <property type="molecule type" value="Genomic_DNA"/>
</dbReference>
<dbReference type="InterPro" id="IPR011598">
    <property type="entry name" value="bHLH_dom"/>
</dbReference>